<protein>
    <submittedName>
        <fullName evidence="4">Processing peptidase</fullName>
        <ecNumber evidence="4">3.4.24.64</ecNumber>
    </submittedName>
</protein>
<feature type="domain" description="Peptidase M16 N-terminal" evidence="2">
    <location>
        <begin position="13"/>
        <end position="158"/>
    </location>
</feature>
<dbReference type="Pfam" id="PF00675">
    <property type="entry name" value="Peptidase_M16"/>
    <property type="match status" value="1"/>
</dbReference>
<dbReference type="PANTHER" id="PTHR11851">
    <property type="entry name" value="METALLOPROTEASE"/>
    <property type="match status" value="1"/>
</dbReference>
<dbReference type="GO" id="GO:0004222">
    <property type="term" value="F:metalloendopeptidase activity"/>
    <property type="evidence" value="ECO:0007669"/>
    <property type="project" value="UniProtKB-EC"/>
</dbReference>
<dbReference type="OrthoDB" id="9811314at2"/>
<feature type="domain" description="Peptidase M16 C-terminal" evidence="3">
    <location>
        <begin position="165"/>
        <end position="341"/>
    </location>
</feature>
<dbReference type="AlphaFoldDB" id="D9TKA2"/>
<dbReference type="HOGENOM" id="CLU_009902_3_0_9"/>
<evidence type="ECO:0000259" key="2">
    <source>
        <dbReference type="Pfam" id="PF00675"/>
    </source>
</evidence>
<dbReference type="PANTHER" id="PTHR11851:SF49">
    <property type="entry name" value="MITOCHONDRIAL-PROCESSING PEPTIDASE SUBUNIT ALPHA"/>
    <property type="match status" value="1"/>
</dbReference>
<gene>
    <name evidence="4" type="ordered locus">COB47_1135</name>
</gene>
<organism evidence="4 5">
    <name type="scientific">Caldicellulosiruptor obsidiansis (strain ATCC BAA-2073 / JCM 16842 / OB47)</name>
    <dbReference type="NCBI Taxonomy" id="608506"/>
    <lineage>
        <taxon>Bacteria</taxon>
        <taxon>Bacillati</taxon>
        <taxon>Bacillota</taxon>
        <taxon>Bacillota incertae sedis</taxon>
        <taxon>Caldicellulosiruptorales</taxon>
        <taxon>Caldicellulosiruptoraceae</taxon>
        <taxon>Caldicellulosiruptor</taxon>
    </lineage>
</organism>
<dbReference type="InterPro" id="IPR050361">
    <property type="entry name" value="MPP/UQCRC_Complex"/>
</dbReference>
<name>D9TKA2_CALOO</name>
<dbReference type="InterPro" id="IPR011249">
    <property type="entry name" value="Metalloenz_LuxS/M16"/>
</dbReference>
<evidence type="ECO:0000313" key="4">
    <source>
        <dbReference type="EMBL" id="ADL42434.1"/>
    </source>
</evidence>
<dbReference type="SUPFAM" id="SSF63411">
    <property type="entry name" value="LuxS/MPP-like metallohydrolase"/>
    <property type="match status" value="2"/>
</dbReference>
<dbReference type="EMBL" id="CP002164">
    <property type="protein sequence ID" value="ADL42434.1"/>
    <property type="molecule type" value="Genomic_DNA"/>
</dbReference>
<reference evidence="4 5" key="1">
    <citation type="journal article" date="2010" name="J. Bacteriol.">
        <title>Complete genome sequence of the cellulolytic thermophile Caldicellulosiruptor obsidiansis OB47T.</title>
        <authorList>
            <person name="Elkins J.G."/>
            <person name="Lochner A."/>
            <person name="Hamilton-Brehm S.D."/>
            <person name="Davenport K.W."/>
            <person name="Podar M."/>
            <person name="Brown S.D."/>
            <person name="Land M.L."/>
            <person name="Hauser L.J."/>
            <person name="Klingeman D.M."/>
            <person name="Raman B."/>
            <person name="Goodwin L.A."/>
            <person name="Tapia R."/>
            <person name="Meincke L.J."/>
            <person name="Detter J.C."/>
            <person name="Bruce D.C."/>
            <person name="Han C.S."/>
            <person name="Palumbo A.V."/>
            <person name="Cottingham R.W."/>
            <person name="Keller M."/>
            <person name="Graham D.E."/>
        </authorList>
    </citation>
    <scope>NUCLEOTIDE SEQUENCE [LARGE SCALE GENOMIC DNA]</scope>
    <source>
        <strain evidence="5">ATCC BAA-2073 / strain OB47</strain>
    </source>
</reference>
<dbReference type="KEGG" id="cob:COB47_1135"/>
<dbReference type="eggNOG" id="COG0612">
    <property type="taxonomic scope" value="Bacteria"/>
</dbReference>
<dbReference type="RefSeq" id="WP_013290434.1">
    <property type="nucleotide sequence ID" value="NC_014392.1"/>
</dbReference>
<dbReference type="Pfam" id="PF05193">
    <property type="entry name" value="Peptidase_M16_C"/>
    <property type="match status" value="1"/>
</dbReference>
<dbReference type="Gene3D" id="3.30.830.10">
    <property type="entry name" value="Metalloenzyme, LuxS/M16 peptidase-like"/>
    <property type="match status" value="2"/>
</dbReference>
<dbReference type="FunFam" id="3.30.830.10:FF:000008">
    <property type="entry name" value="Mitochondrial-processing peptidase subunit beta"/>
    <property type="match status" value="1"/>
</dbReference>
<evidence type="ECO:0000313" key="5">
    <source>
        <dbReference type="Proteomes" id="UP000000347"/>
    </source>
</evidence>
<dbReference type="EC" id="3.4.24.64" evidence="4"/>
<dbReference type="InterPro" id="IPR011765">
    <property type="entry name" value="Pept_M16_N"/>
</dbReference>
<evidence type="ECO:0000256" key="1">
    <source>
        <dbReference type="ARBA" id="ARBA00007261"/>
    </source>
</evidence>
<dbReference type="GO" id="GO:0046872">
    <property type="term" value="F:metal ion binding"/>
    <property type="evidence" value="ECO:0007669"/>
    <property type="project" value="InterPro"/>
</dbReference>
<proteinExistence type="inferred from homology"/>
<sequence length="422" mass="47872">MIKLYSLSNGIRLVYEKIDTVKTVSIGIWVLAGSRYETKMINGISHFIEHILFKGTKNRSSKEIVYEIESIGGQINAFTAKEYTCFYVRVLDEFLQKGFDILSDLILNPVIAAEEIEKEKTVIIEEINMTKDDPEEMLYQSLNDLIWKSQALSYPIIGKESTVKKIDKTKIESYIKERYIPQNIVISVAGNFAEEKLIEFVEIYFGDWKCSNKTDMSYCISKPVFNRGAVIKNKKSDQAHLAVTFEGFGQEDEKVYELLVLSSILGGGMSSRLFQRIREELGLVYSISSFVSTFKDAGVLIIYAGTNPKNIAAVYKEIMNQLNLFLKGEILPDEVEVAKQQIKGSIIFGLENTSSRMSNIGKNMLLLNKIMEIEHITKIIDSIKYANVIDTAREVLSKEFSVAVVGNKKEMDLKIFDQRVLA</sequence>
<evidence type="ECO:0000259" key="3">
    <source>
        <dbReference type="Pfam" id="PF05193"/>
    </source>
</evidence>
<dbReference type="Proteomes" id="UP000000347">
    <property type="component" value="Chromosome"/>
</dbReference>
<dbReference type="InterPro" id="IPR007863">
    <property type="entry name" value="Peptidase_M16_C"/>
</dbReference>
<accession>D9TKA2</accession>
<keyword evidence="5" id="KW-1185">Reference proteome</keyword>
<comment type="similarity">
    <text evidence="1">Belongs to the peptidase M16 family.</text>
</comment>
<keyword evidence="4" id="KW-0378">Hydrolase</keyword>
<dbReference type="STRING" id="608506.COB47_1135"/>